<evidence type="ECO:0000259" key="3">
    <source>
        <dbReference type="PROSITE" id="PS51352"/>
    </source>
</evidence>
<dbReference type="SUPFAM" id="SSF51045">
    <property type="entry name" value="WW domain"/>
    <property type="match status" value="1"/>
</dbReference>
<feature type="domain" description="Thioredoxin" evidence="3">
    <location>
        <begin position="319"/>
        <end position="472"/>
    </location>
</feature>
<comment type="caution">
    <text evidence="4">The sequence shown here is derived from an EMBL/GenBank/DDBJ whole genome shotgun (WGS) entry which is preliminary data.</text>
</comment>
<name>A0ABR1FS51_AURAN</name>
<dbReference type="Pfam" id="PF00397">
    <property type="entry name" value="WW"/>
    <property type="match status" value="1"/>
</dbReference>
<feature type="region of interest" description="Disordered" evidence="1">
    <location>
        <begin position="310"/>
        <end position="351"/>
    </location>
</feature>
<evidence type="ECO:0000256" key="1">
    <source>
        <dbReference type="SAM" id="MobiDB-lite"/>
    </source>
</evidence>
<feature type="compositionally biased region" description="Basic and acidic residues" evidence="1">
    <location>
        <begin position="224"/>
        <end position="235"/>
    </location>
</feature>
<dbReference type="CDD" id="cd00201">
    <property type="entry name" value="WW"/>
    <property type="match status" value="1"/>
</dbReference>
<evidence type="ECO:0000313" key="4">
    <source>
        <dbReference type="EMBL" id="KAK7237194.1"/>
    </source>
</evidence>
<accession>A0ABR1FS51</accession>
<dbReference type="EMBL" id="JBBJCI010000253">
    <property type="protein sequence ID" value="KAK7237194.1"/>
    <property type="molecule type" value="Genomic_DNA"/>
</dbReference>
<dbReference type="Gene3D" id="3.40.30.10">
    <property type="entry name" value="Glutaredoxin"/>
    <property type="match status" value="1"/>
</dbReference>
<keyword evidence="4" id="KW-0436">Ligase</keyword>
<dbReference type="CDD" id="cd04508">
    <property type="entry name" value="Tudor_SF"/>
    <property type="match status" value="1"/>
</dbReference>
<dbReference type="SUPFAM" id="SSF52833">
    <property type="entry name" value="Thioredoxin-like"/>
    <property type="match status" value="1"/>
</dbReference>
<dbReference type="Gene3D" id="2.20.70.10">
    <property type="match status" value="1"/>
</dbReference>
<evidence type="ECO:0000313" key="5">
    <source>
        <dbReference type="Proteomes" id="UP001363151"/>
    </source>
</evidence>
<dbReference type="PROSITE" id="PS51352">
    <property type="entry name" value="THIOREDOXIN_2"/>
    <property type="match status" value="1"/>
</dbReference>
<evidence type="ECO:0000259" key="2">
    <source>
        <dbReference type="PROSITE" id="PS50020"/>
    </source>
</evidence>
<dbReference type="PROSITE" id="PS01159">
    <property type="entry name" value="WW_DOMAIN_1"/>
    <property type="match status" value="1"/>
</dbReference>
<keyword evidence="5" id="KW-1185">Reference proteome</keyword>
<sequence>MPSRSQFSKGDRVEARFRGREKYAPGRIEATRFTGLHHLYDVTYDDGVRENRVGEDLIRAPTVAAPAAAPRQERAYLGDAAVYTLDDGIARWSVGRLKHFLDEAKVPHGDVVDKAELVARARRVVEDRPDLALEPMLAALESDTKEREAKIRARVAEEKWQHLEDEYNALKARVEEAFEAKLEAEVRALREEAEGKARKTRERVAREVAARQVREKFEKIAREKAERERAEREKAAAPPRAAGGLPPDWEEQRDASGRPYYVNHRTRTTSWTRPGAAPPAPPLLEGAPIGMPERWRKVPVCDRPNRWREGVSQEECDAAEDGRPAPTRKQAAASMVPGELSPSDLGTTPAPPPSTNYKDVVPQLISLQDFIEANQISDVRRRLVVVKYYSPQCKACLKIAAKYRRLALDLADDVDCFEVDTVASRPLVKFMNVTKVPSIQIFDPAGIVRLGDSPCMPQDFDRVRHKIDVARTSIKRRRKIHAWVGTSYGDELARINDERRDVPRGSRT</sequence>
<dbReference type="Proteomes" id="UP001363151">
    <property type="component" value="Unassembled WGS sequence"/>
</dbReference>
<dbReference type="InterPro" id="IPR036020">
    <property type="entry name" value="WW_dom_sf"/>
</dbReference>
<dbReference type="InterPro" id="IPR036249">
    <property type="entry name" value="Thioredoxin-like_sf"/>
</dbReference>
<feature type="region of interest" description="Disordered" evidence="1">
    <location>
        <begin position="224"/>
        <end position="288"/>
    </location>
</feature>
<proteinExistence type="predicted"/>
<protein>
    <submittedName>
        <fullName evidence="4">Ubiquitin protein ligase</fullName>
    </submittedName>
</protein>
<dbReference type="InterPro" id="IPR001202">
    <property type="entry name" value="WW_dom"/>
</dbReference>
<dbReference type="SMART" id="SM00456">
    <property type="entry name" value="WW"/>
    <property type="match status" value="1"/>
</dbReference>
<reference evidence="4 5" key="1">
    <citation type="submission" date="2024-03" db="EMBL/GenBank/DDBJ databases">
        <title>Aureococcus anophagefferens CCMP1851 and Kratosvirus quantuckense: Draft genome of a second virus-susceptible host strain in the model system.</title>
        <authorList>
            <person name="Chase E."/>
            <person name="Truchon A.R."/>
            <person name="Schepens W."/>
            <person name="Wilhelm S.W."/>
        </authorList>
    </citation>
    <scope>NUCLEOTIDE SEQUENCE [LARGE SCALE GENOMIC DNA]</scope>
    <source>
        <strain evidence="4 5">CCMP1851</strain>
    </source>
</reference>
<dbReference type="Pfam" id="PF00085">
    <property type="entry name" value="Thioredoxin"/>
    <property type="match status" value="1"/>
</dbReference>
<dbReference type="CDD" id="cd02961">
    <property type="entry name" value="PDI_a_family"/>
    <property type="match status" value="1"/>
</dbReference>
<gene>
    <name evidence="4" type="ORF">SO694_00097015</name>
</gene>
<dbReference type="Gene3D" id="2.30.30.140">
    <property type="match status" value="1"/>
</dbReference>
<dbReference type="InterPro" id="IPR013766">
    <property type="entry name" value="Thioredoxin_domain"/>
</dbReference>
<dbReference type="GO" id="GO:0016874">
    <property type="term" value="F:ligase activity"/>
    <property type="evidence" value="ECO:0007669"/>
    <property type="project" value="UniProtKB-KW"/>
</dbReference>
<organism evidence="4 5">
    <name type="scientific">Aureococcus anophagefferens</name>
    <name type="common">Harmful bloom alga</name>
    <dbReference type="NCBI Taxonomy" id="44056"/>
    <lineage>
        <taxon>Eukaryota</taxon>
        <taxon>Sar</taxon>
        <taxon>Stramenopiles</taxon>
        <taxon>Ochrophyta</taxon>
        <taxon>Pelagophyceae</taxon>
        <taxon>Pelagomonadales</taxon>
        <taxon>Pelagomonadaceae</taxon>
        <taxon>Aureococcus</taxon>
    </lineage>
</organism>
<feature type="domain" description="WW" evidence="2">
    <location>
        <begin position="243"/>
        <end position="276"/>
    </location>
</feature>
<dbReference type="PROSITE" id="PS50020">
    <property type="entry name" value="WW_DOMAIN_2"/>
    <property type="match status" value="1"/>
</dbReference>